<dbReference type="Proteomes" id="UP001175226">
    <property type="component" value="Unassembled WGS sequence"/>
</dbReference>
<dbReference type="InterPro" id="IPR016197">
    <property type="entry name" value="Chromo-like_dom_sf"/>
</dbReference>
<comment type="caution">
    <text evidence="2">The sequence shown here is derived from an EMBL/GenBank/DDBJ whole genome shotgun (WGS) entry which is preliminary data.</text>
</comment>
<dbReference type="InterPro" id="IPR023780">
    <property type="entry name" value="Chromo_domain"/>
</dbReference>
<dbReference type="SMART" id="SM00298">
    <property type="entry name" value="CHROMO"/>
    <property type="match status" value="1"/>
</dbReference>
<name>A0AA39JAL1_9AGAR</name>
<dbReference type="Gene3D" id="2.40.50.40">
    <property type="match status" value="1"/>
</dbReference>
<feature type="domain" description="Chromo" evidence="1">
    <location>
        <begin position="22"/>
        <end position="91"/>
    </location>
</feature>
<reference evidence="2" key="1">
    <citation type="submission" date="2023-06" db="EMBL/GenBank/DDBJ databases">
        <authorList>
            <consortium name="Lawrence Berkeley National Laboratory"/>
            <person name="Ahrendt S."/>
            <person name="Sahu N."/>
            <person name="Indic B."/>
            <person name="Wong-Bajracharya J."/>
            <person name="Merenyi Z."/>
            <person name="Ke H.-M."/>
            <person name="Monk M."/>
            <person name="Kocsube S."/>
            <person name="Drula E."/>
            <person name="Lipzen A."/>
            <person name="Balint B."/>
            <person name="Henrissat B."/>
            <person name="Andreopoulos B."/>
            <person name="Martin F.M."/>
            <person name="Harder C.B."/>
            <person name="Rigling D."/>
            <person name="Ford K.L."/>
            <person name="Foster G.D."/>
            <person name="Pangilinan J."/>
            <person name="Papanicolaou A."/>
            <person name="Barry K."/>
            <person name="LaButti K."/>
            <person name="Viragh M."/>
            <person name="Koriabine M."/>
            <person name="Yan M."/>
            <person name="Riley R."/>
            <person name="Champramary S."/>
            <person name="Plett K.L."/>
            <person name="Tsai I.J."/>
            <person name="Slot J."/>
            <person name="Sipos G."/>
            <person name="Plett J."/>
            <person name="Nagy L.G."/>
            <person name="Grigoriev I.V."/>
        </authorList>
    </citation>
    <scope>NUCLEOTIDE SEQUENCE</scope>
    <source>
        <strain evidence="2">FPL87.14</strain>
    </source>
</reference>
<sequence>MFPNQEQPPPPPPDLIKDEEQYEIEEILNSKSSKVRGRRGQPSKTVIHYFIKWVGWTREHNSWVHEIDMGNAKEAIADYEKKAKRRQGQVIREIVTKPRSPLAMVLDHEYTPDGDRVSGLFIWAATVAKFIHAFPAISRLEAVLAIDVPSDAIEALTTFYHTTLNTLVSEIPGTNVDIKTCVRNVLGAVLVAKTWDDESSRPDLELLGMTEDILDNIVLVDKGGPRSHHVVSMLGSILIPDTKCKPIQLIHKSLANFLQDRNRCGDEWFVEVTLHNRALAKQCLDVSKSYLQTLQKWSSNTDMDIGTIPVYISQYALLGVLWHVRAFDDSGLELASFFRHYFLLWLDVLLHIKSGGNVLSSLLMVLNWSNQFGNTESRTLFYHAYLFAYRASQNGGHSSSGPSYAMSLSPSSNVIRKAWEQLNESDSPVSSGKERLLCYMRLPNDDTSILLLDSDSLMTFDISTSVEITQYEINTGQQKSLPEKYHSQASLSDYWKSCRLPFGSFVASECSIFLMTYGLEMPLSTLDWIRLPLHNYLSLSQETPDEPLWYYIILFDS</sequence>
<organism evidence="2 3">
    <name type="scientific">Armillaria borealis</name>
    <dbReference type="NCBI Taxonomy" id="47425"/>
    <lineage>
        <taxon>Eukaryota</taxon>
        <taxon>Fungi</taxon>
        <taxon>Dikarya</taxon>
        <taxon>Basidiomycota</taxon>
        <taxon>Agaricomycotina</taxon>
        <taxon>Agaricomycetes</taxon>
        <taxon>Agaricomycetidae</taxon>
        <taxon>Agaricales</taxon>
        <taxon>Marasmiineae</taxon>
        <taxon>Physalacriaceae</taxon>
        <taxon>Armillaria</taxon>
    </lineage>
</organism>
<evidence type="ECO:0000313" key="2">
    <source>
        <dbReference type="EMBL" id="KAK0438266.1"/>
    </source>
</evidence>
<evidence type="ECO:0000313" key="3">
    <source>
        <dbReference type="Proteomes" id="UP001175226"/>
    </source>
</evidence>
<gene>
    <name evidence="2" type="ORF">EV421DRAFT_1906801</name>
</gene>
<dbReference type="Pfam" id="PF00385">
    <property type="entry name" value="Chromo"/>
    <property type="match status" value="1"/>
</dbReference>
<dbReference type="InterPro" id="IPR000953">
    <property type="entry name" value="Chromo/chromo_shadow_dom"/>
</dbReference>
<dbReference type="EMBL" id="JAUEPT010000044">
    <property type="protein sequence ID" value="KAK0438266.1"/>
    <property type="molecule type" value="Genomic_DNA"/>
</dbReference>
<accession>A0AA39JAL1</accession>
<protein>
    <recommendedName>
        <fullName evidence="1">Chromo domain-containing protein</fullName>
    </recommendedName>
</protein>
<proteinExistence type="predicted"/>
<dbReference type="PROSITE" id="PS50013">
    <property type="entry name" value="CHROMO_2"/>
    <property type="match status" value="1"/>
</dbReference>
<evidence type="ECO:0000259" key="1">
    <source>
        <dbReference type="PROSITE" id="PS50013"/>
    </source>
</evidence>
<dbReference type="SUPFAM" id="SSF54160">
    <property type="entry name" value="Chromo domain-like"/>
    <property type="match status" value="1"/>
</dbReference>
<dbReference type="GO" id="GO:0006338">
    <property type="term" value="P:chromatin remodeling"/>
    <property type="evidence" value="ECO:0007669"/>
    <property type="project" value="UniProtKB-ARBA"/>
</dbReference>
<dbReference type="AlphaFoldDB" id="A0AA39JAL1"/>
<keyword evidence="3" id="KW-1185">Reference proteome</keyword>